<protein>
    <recommendedName>
        <fullName evidence="4">Flagellin N-methylase</fullName>
    </recommendedName>
</protein>
<proteinExistence type="predicted"/>
<organism evidence="2 3">
    <name type="scientific">Rhodopirellula sallentina SM41</name>
    <dbReference type="NCBI Taxonomy" id="1263870"/>
    <lineage>
        <taxon>Bacteria</taxon>
        <taxon>Pseudomonadati</taxon>
        <taxon>Planctomycetota</taxon>
        <taxon>Planctomycetia</taxon>
        <taxon>Pirellulales</taxon>
        <taxon>Pirellulaceae</taxon>
        <taxon>Rhodopirellula</taxon>
    </lineage>
</organism>
<reference evidence="2 3" key="1">
    <citation type="journal article" date="2013" name="Mar. Genomics">
        <title>Expression of sulfatases in Rhodopirellula baltica and the diversity of sulfatases in the genus Rhodopirellula.</title>
        <authorList>
            <person name="Wegner C.E."/>
            <person name="Richter-Heitmann T."/>
            <person name="Klindworth A."/>
            <person name="Klockow C."/>
            <person name="Richter M."/>
            <person name="Achstetter T."/>
            <person name="Glockner F.O."/>
            <person name="Harder J."/>
        </authorList>
    </citation>
    <scope>NUCLEOTIDE SEQUENCE [LARGE SCALE GENOMIC DNA]</scope>
    <source>
        <strain evidence="2 3">SM41</strain>
    </source>
</reference>
<evidence type="ECO:0008006" key="4">
    <source>
        <dbReference type="Google" id="ProtNLM"/>
    </source>
</evidence>
<dbReference type="OrthoDB" id="9810361at2"/>
<dbReference type="Pfam" id="PF03692">
    <property type="entry name" value="CxxCxxCC"/>
    <property type="match status" value="1"/>
</dbReference>
<evidence type="ECO:0000313" key="2">
    <source>
        <dbReference type="EMBL" id="EMI55658.1"/>
    </source>
</evidence>
<feature type="region of interest" description="Disordered" evidence="1">
    <location>
        <begin position="1"/>
        <end position="25"/>
    </location>
</feature>
<dbReference type="PANTHER" id="PTHR35866">
    <property type="entry name" value="PUTATIVE-RELATED"/>
    <property type="match status" value="1"/>
</dbReference>
<evidence type="ECO:0000313" key="3">
    <source>
        <dbReference type="Proteomes" id="UP000011885"/>
    </source>
</evidence>
<name>M5UI13_9BACT</name>
<comment type="caution">
    <text evidence="2">The sequence shown here is derived from an EMBL/GenBank/DDBJ whole genome shotgun (WGS) entry which is preliminary data.</text>
</comment>
<gene>
    <name evidence="2" type="ORF">RSSM_02943</name>
</gene>
<dbReference type="AlphaFoldDB" id="M5UI13"/>
<dbReference type="RefSeq" id="WP_008679437.1">
    <property type="nucleotide sequence ID" value="NZ_ANOH01000206.1"/>
</dbReference>
<dbReference type="PATRIC" id="fig|1263870.3.peg.3128"/>
<accession>M5UI13</accession>
<keyword evidence="3" id="KW-1185">Reference proteome</keyword>
<evidence type="ECO:0000256" key="1">
    <source>
        <dbReference type="SAM" id="MobiDB-lite"/>
    </source>
</evidence>
<dbReference type="PANTHER" id="PTHR35866:SF1">
    <property type="entry name" value="YKGJ FAMILY CYSTEINE CLUSTER PROTEIN"/>
    <property type="match status" value="1"/>
</dbReference>
<dbReference type="Proteomes" id="UP000011885">
    <property type="component" value="Unassembled WGS sequence"/>
</dbReference>
<dbReference type="EMBL" id="ANOH01000206">
    <property type="protein sequence ID" value="EMI55658.1"/>
    <property type="molecule type" value="Genomic_DNA"/>
</dbReference>
<dbReference type="InterPro" id="IPR005358">
    <property type="entry name" value="Puta_zinc/iron-chelating_dom"/>
</dbReference>
<sequence>MPRPNDPHPKTPHSPPDSQSPGQNPWYAEGLRFECTQCGQCCSGEPGYVFVDPAEIDAMAAEMQMTVEQFEEKFTRKVGRQISLIEYPDGDCIFLDPKSRHCMVYRSRPIQCRTWPFWDSTLASPADWKETCEVCPGAGTGPLYSLEEIEVRRTEKSV</sequence>